<evidence type="ECO:0000256" key="9">
    <source>
        <dbReference type="ARBA" id="ARBA00023237"/>
    </source>
</evidence>
<dbReference type="InterPro" id="IPR037066">
    <property type="entry name" value="Plug_dom_sf"/>
</dbReference>
<dbReference type="OrthoDB" id="9790771at2"/>
<evidence type="ECO:0000256" key="12">
    <source>
        <dbReference type="SAM" id="SignalP"/>
    </source>
</evidence>
<keyword evidence="12" id="KW-0732">Signal</keyword>
<evidence type="ECO:0000256" key="4">
    <source>
        <dbReference type="ARBA" id="ARBA00022452"/>
    </source>
</evidence>
<dbReference type="CDD" id="cd01347">
    <property type="entry name" value="ligand_gated_channel"/>
    <property type="match status" value="1"/>
</dbReference>
<dbReference type="Pfam" id="PF00593">
    <property type="entry name" value="TonB_dep_Rec_b-barrel"/>
    <property type="match status" value="1"/>
</dbReference>
<evidence type="ECO:0000256" key="1">
    <source>
        <dbReference type="ARBA" id="ARBA00004571"/>
    </source>
</evidence>
<dbReference type="GO" id="GO:0038023">
    <property type="term" value="F:signaling receptor activity"/>
    <property type="evidence" value="ECO:0007669"/>
    <property type="project" value="InterPro"/>
</dbReference>
<dbReference type="PANTHER" id="PTHR32552">
    <property type="entry name" value="FERRICHROME IRON RECEPTOR-RELATED"/>
    <property type="match status" value="1"/>
</dbReference>
<dbReference type="AlphaFoldDB" id="A0A515DD70"/>
<dbReference type="InterPro" id="IPR036942">
    <property type="entry name" value="Beta-barrel_TonB_sf"/>
</dbReference>
<comment type="similarity">
    <text evidence="2 10 11">Belongs to the TonB-dependent receptor family.</text>
</comment>
<name>A0A515DD70_9BURK</name>
<dbReference type="Gene3D" id="2.170.130.10">
    <property type="entry name" value="TonB-dependent receptor, plug domain"/>
    <property type="match status" value="1"/>
</dbReference>
<dbReference type="SUPFAM" id="SSF56935">
    <property type="entry name" value="Porins"/>
    <property type="match status" value="1"/>
</dbReference>
<evidence type="ECO:0000313" key="15">
    <source>
        <dbReference type="EMBL" id="QDL38378.1"/>
    </source>
</evidence>
<feature type="chain" id="PRO_5021936222" evidence="12">
    <location>
        <begin position="30"/>
        <end position="764"/>
    </location>
</feature>
<evidence type="ECO:0000256" key="10">
    <source>
        <dbReference type="PROSITE-ProRule" id="PRU01360"/>
    </source>
</evidence>
<dbReference type="Gene3D" id="2.40.170.20">
    <property type="entry name" value="TonB-dependent receptor, beta-barrel domain"/>
    <property type="match status" value="1"/>
</dbReference>
<keyword evidence="9 10" id="KW-0998">Cell outer membrane</keyword>
<dbReference type="GO" id="GO:0015344">
    <property type="term" value="F:siderophore uptake transmembrane transporter activity"/>
    <property type="evidence" value="ECO:0007669"/>
    <property type="project" value="TreeGrafter"/>
</dbReference>
<reference evidence="15 16" key="1">
    <citation type="submission" date="2019-01" db="EMBL/GenBank/DDBJ databases">
        <title>Genomic insights into a novel species Rhodoferax sp.</title>
        <authorList>
            <person name="Jin L."/>
        </authorList>
    </citation>
    <scope>NUCLEOTIDE SEQUENCE [LARGE SCALE GENOMIC DNA]</scope>
    <source>
        <strain evidence="15 16">CHu59-6-5</strain>
    </source>
</reference>
<evidence type="ECO:0000256" key="2">
    <source>
        <dbReference type="ARBA" id="ARBA00009810"/>
    </source>
</evidence>
<evidence type="ECO:0000256" key="5">
    <source>
        <dbReference type="ARBA" id="ARBA00022692"/>
    </source>
</evidence>
<dbReference type="PANTHER" id="PTHR32552:SF83">
    <property type="entry name" value="BLR3904 PROTEIN"/>
    <property type="match status" value="1"/>
</dbReference>
<gene>
    <name evidence="15" type="ORF">EUB48_14570</name>
</gene>
<protein>
    <submittedName>
        <fullName evidence="15">TonB-dependent siderophore receptor</fullName>
    </submittedName>
</protein>
<sequence>MNRSYRPAGPRTPVALSLLGLFSVPGAFAQQAAPQAPVTPSAQIQPAPGAVVPQTLRPVQIKASAEDNDFGANANSVSRLPAELRDIPQSVTVINQAVMQSQGATSLASALRNVPGLTIGGAEGGQIGTNINLNGFSARTDVFLDGARDRAQYYRDTFALDSIEVLMGPSSMLFGRGSTGGVINQVTKKPTLKAADEVQVSASTTGLVRTTLDHNQPLSDTAAFRVAVMGQQGDATTRDQTKLQDFGIAPSLKLGIGTPTQITLTGLLQHNRDMPDYGVPPLNGAPVNVNPKTAYGFTDDRTISDIGALGALVEHKLTPTSSIRNQTQYNNVTTNARETAPQGIGTISASGVYTPLSTGSTAVPAAATSALPLSQLWVRQQSHDRVIHDTSLFNLTEFNAKFETGAVRHALLAGFELGRDTYNNQAYYRNGSCNGTALNPAGGTSGYVACTPLLDPARTNSPGNAPSAAGNLATASATTVAAYFNDTLELSPQFKLVGGLRQDRYSASIGNSIPTATAAASLNQVVNFTSVRAGALWQPTKAQSYYLSYSTSFNPSLEQLVSTTGSSQPLPPTTNKAYEAGGKWDLNGGDLSLSAAAFQITQDNARSQNPDGTYSATGTVRVTGARAGAAGRVTDRLQVFGGYTHLNATIVDGIAPGTNGMVPANTPKDSASLWSTYAITPQWEVGAGATYSSSRFANNTNLVQVGAYTRWDAMLAYHQPKYDIRLNVFNLFNTNYYDALIPSDGGRAVPGLGRSATVSVAYRF</sequence>
<feature type="domain" description="TonB-dependent receptor plug" evidence="14">
    <location>
        <begin position="84"/>
        <end position="182"/>
    </location>
</feature>
<keyword evidence="6 11" id="KW-0798">TonB box</keyword>
<evidence type="ECO:0000256" key="6">
    <source>
        <dbReference type="ARBA" id="ARBA00023077"/>
    </source>
</evidence>
<dbReference type="GO" id="GO:0015891">
    <property type="term" value="P:siderophore transport"/>
    <property type="evidence" value="ECO:0007669"/>
    <property type="project" value="InterPro"/>
</dbReference>
<dbReference type="InterPro" id="IPR039426">
    <property type="entry name" value="TonB-dep_rcpt-like"/>
</dbReference>
<evidence type="ECO:0000256" key="7">
    <source>
        <dbReference type="ARBA" id="ARBA00023136"/>
    </source>
</evidence>
<dbReference type="InterPro" id="IPR000531">
    <property type="entry name" value="Beta-barrel_TonB"/>
</dbReference>
<dbReference type="KEGG" id="rhf:EUB48_14570"/>
<evidence type="ECO:0000259" key="13">
    <source>
        <dbReference type="Pfam" id="PF00593"/>
    </source>
</evidence>
<keyword evidence="7 10" id="KW-0472">Membrane</keyword>
<organism evidence="15 16">
    <name type="scientific">Rhodoferax sediminis</name>
    <dbReference type="NCBI Taxonomy" id="2509614"/>
    <lineage>
        <taxon>Bacteria</taxon>
        <taxon>Pseudomonadati</taxon>
        <taxon>Pseudomonadota</taxon>
        <taxon>Betaproteobacteria</taxon>
        <taxon>Burkholderiales</taxon>
        <taxon>Comamonadaceae</taxon>
        <taxon>Rhodoferax</taxon>
    </lineage>
</organism>
<dbReference type="NCBIfam" id="TIGR01783">
    <property type="entry name" value="TonB-siderophor"/>
    <property type="match status" value="1"/>
</dbReference>
<keyword evidence="16" id="KW-1185">Reference proteome</keyword>
<feature type="domain" description="TonB-dependent receptor-like beta-barrel" evidence="13">
    <location>
        <begin position="264"/>
        <end position="731"/>
    </location>
</feature>
<dbReference type="RefSeq" id="WP_142819827.1">
    <property type="nucleotide sequence ID" value="NZ_CP035503.1"/>
</dbReference>
<evidence type="ECO:0000313" key="16">
    <source>
        <dbReference type="Proteomes" id="UP000316798"/>
    </source>
</evidence>
<evidence type="ECO:0000256" key="3">
    <source>
        <dbReference type="ARBA" id="ARBA00022448"/>
    </source>
</evidence>
<evidence type="ECO:0000259" key="14">
    <source>
        <dbReference type="Pfam" id="PF07715"/>
    </source>
</evidence>
<accession>A0A515DD70</accession>
<dbReference type="InterPro" id="IPR010105">
    <property type="entry name" value="TonB_sidphr_rcpt"/>
</dbReference>
<comment type="subcellular location">
    <subcellularLocation>
        <location evidence="1 10">Cell outer membrane</location>
        <topology evidence="1 10">Multi-pass membrane protein</topology>
    </subcellularLocation>
</comment>
<dbReference type="InterPro" id="IPR012910">
    <property type="entry name" value="Plug_dom"/>
</dbReference>
<keyword evidence="8 15" id="KW-0675">Receptor</keyword>
<evidence type="ECO:0000256" key="8">
    <source>
        <dbReference type="ARBA" id="ARBA00023170"/>
    </source>
</evidence>
<keyword evidence="3 10" id="KW-0813">Transport</keyword>
<feature type="signal peptide" evidence="12">
    <location>
        <begin position="1"/>
        <end position="29"/>
    </location>
</feature>
<evidence type="ECO:0000256" key="11">
    <source>
        <dbReference type="RuleBase" id="RU003357"/>
    </source>
</evidence>
<dbReference type="EMBL" id="CP035503">
    <property type="protein sequence ID" value="QDL38378.1"/>
    <property type="molecule type" value="Genomic_DNA"/>
</dbReference>
<dbReference type="PROSITE" id="PS52016">
    <property type="entry name" value="TONB_DEPENDENT_REC_3"/>
    <property type="match status" value="1"/>
</dbReference>
<keyword evidence="4 10" id="KW-1134">Transmembrane beta strand</keyword>
<dbReference type="GO" id="GO:0009279">
    <property type="term" value="C:cell outer membrane"/>
    <property type="evidence" value="ECO:0007669"/>
    <property type="project" value="UniProtKB-SubCell"/>
</dbReference>
<dbReference type="Proteomes" id="UP000316798">
    <property type="component" value="Chromosome"/>
</dbReference>
<keyword evidence="5 10" id="KW-0812">Transmembrane</keyword>
<dbReference type="Pfam" id="PF07715">
    <property type="entry name" value="Plug"/>
    <property type="match status" value="1"/>
</dbReference>
<proteinExistence type="inferred from homology"/>